<dbReference type="InterPro" id="IPR050430">
    <property type="entry name" value="Peptidase_S1"/>
</dbReference>
<dbReference type="InterPro" id="IPR001254">
    <property type="entry name" value="Trypsin_dom"/>
</dbReference>
<dbReference type="InterPro" id="IPR009003">
    <property type="entry name" value="Peptidase_S1_PA"/>
</dbReference>
<comment type="similarity">
    <text evidence="1">Belongs to the peptidase S1 family.</text>
</comment>
<dbReference type="InterPro" id="IPR018114">
    <property type="entry name" value="TRYPSIN_HIS"/>
</dbReference>
<keyword evidence="2" id="KW-1015">Disulfide bond</keyword>
<accession>A0ABV2AHL0</accession>
<sequence>MKIIILLFSFYLCKPQKRSIDRIIDGTDVPPGKYPFVVMANGCGASLIAPNYILTAAHCESEVGNSVWIGRTEFSGGRKLNVLQKWKNGSGEGQDILIAKISPTVNDFKPILIDSGKNGFSDPNKENTVIGWGDTTPDSQYVFPKTLQEITAPILSQQDCAAMCENWWPLDTELCLKDVAGKSIAPGDSGSPLFVRSGSDFVQTGVVHGANSCAKYGIFIRVSKFVDWILNTAPGSDVVKGGNSNDSGDSYDGNSDECSFGEEQKNTFLKDFACGNSQNIDSLEMAKQKCCDCRECKGVTKTQNVFSVRKGPSTAYSPIGESSWVKVD</sequence>
<name>A0ABV2AHL0_9EUKA</name>
<organism evidence="5 6">
    <name type="scientific">Bonamia ostreae</name>
    <dbReference type="NCBI Taxonomy" id="126728"/>
    <lineage>
        <taxon>Eukaryota</taxon>
        <taxon>Sar</taxon>
        <taxon>Rhizaria</taxon>
        <taxon>Endomyxa</taxon>
        <taxon>Ascetosporea</taxon>
        <taxon>Haplosporida</taxon>
        <taxon>Bonamia</taxon>
    </lineage>
</organism>
<dbReference type="PANTHER" id="PTHR24276">
    <property type="entry name" value="POLYSERASE-RELATED"/>
    <property type="match status" value="1"/>
</dbReference>
<dbReference type="PROSITE" id="PS00135">
    <property type="entry name" value="TRYPSIN_SER"/>
    <property type="match status" value="1"/>
</dbReference>
<evidence type="ECO:0000256" key="2">
    <source>
        <dbReference type="ARBA" id="ARBA00023157"/>
    </source>
</evidence>
<keyword evidence="6" id="KW-1185">Reference proteome</keyword>
<dbReference type="PROSITE" id="PS00134">
    <property type="entry name" value="TRYPSIN_HIS"/>
    <property type="match status" value="1"/>
</dbReference>
<evidence type="ECO:0000259" key="4">
    <source>
        <dbReference type="PROSITE" id="PS50240"/>
    </source>
</evidence>
<dbReference type="Proteomes" id="UP001439008">
    <property type="component" value="Unassembled WGS sequence"/>
</dbReference>
<dbReference type="Pfam" id="PF00089">
    <property type="entry name" value="Trypsin"/>
    <property type="match status" value="1"/>
</dbReference>
<reference evidence="5 6" key="1">
    <citation type="journal article" date="2024" name="BMC Biol.">
        <title>Comparative genomics of Ascetosporea gives new insight into the evolutionary basis for animal parasitism in Rhizaria.</title>
        <authorList>
            <person name="Hiltunen Thoren M."/>
            <person name="Onut-Brannstrom I."/>
            <person name="Alfjorden A."/>
            <person name="Peckova H."/>
            <person name="Swords F."/>
            <person name="Hooper C."/>
            <person name="Holzer A.S."/>
            <person name="Bass D."/>
            <person name="Burki F."/>
        </authorList>
    </citation>
    <scope>NUCLEOTIDE SEQUENCE [LARGE SCALE GENOMIC DNA]</scope>
    <source>
        <strain evidence="5">20-A016</strain>
    </source>
</reference>
<dbReference type="PROSITE" id="PS50240">
    <property type="entry name" value="TRYPSIN_DOM"/>
    <property type="match status" value="1"/>
</dbReference>
<dbReference type="SMART" id="SM00020">
    <property type="entry name" value="Tryp_SPc"/>
    <property type="match status" value="1"/>
</dbReference>
<dbReference type="InterPro" id="IPR033116">
    <property type="entry name" value="TRYPSIN_SER"/>
</dbReference>
<dbReference type="SUPFAM" id="SSF50494">
    <property type="entry name" value="Trypsin-like serine proteases"/>
    <property type="match status" value="1"/>
</dbReference>
<dbReference type="InterPro" id="IPR001314">
    <property type="entry name" value="Peptidase_S1A"/>
</dbReference>
<dbReference type="EMBL" id="JBDODL010000211">
    <property type="protein sequence ID" value="MES1919153.1"/>
    <property type="molecule type" value="Genomic_DNA"/>
</dbReference>
<dbReference type="Gene3D" id="2.40.10.10">
    <property type="entry name" value="Trypsin-like serine proteases"/>
    <property type="match status" value="1"/>
</dbReference>
<evidence type="ECO:0000313" key="6">
    <source>
        <dbReference type="Proteomes" id="UP001439008"/>
    </source>
</evidence>
<dbReference type="PRINTS" id="PR00722">
    <property type="entry name" value="CHYMOTRYPSIN"/>
</dbReference>
<dbReference type="CDD" id="cd00190">
    <property type="entry name" value="Tryp_SPc"/>
    <property type="match status" value="1"/>
</dbReference>
<evidence type="ECO:0000313" key="5">
    <source>
        <dbReference type="EMBL" id="MES1919153.1"/>
    </source>
</evidence>
<evidence type="ECO:0000256" key="3">
    <source>
        <dbReference type="RuleBase" id="RU363034"/>
    </source>
</evidence>
<keyword evidence="3" id="KW-0645">Protease</keyword>
<dbReference type="PANTHER" id="PTHR24276:SF98">
    <property type="entry name" value="FI18310P1-RELATED"/>
    <property type="match status" value="1"/>
</dbReference>
<comment type="caution">
    <text evidence="5">The sequence shown here is derived from an EMBL/GenBank/DDBJ whole genome shotgun (WGS) entry which is preliminary data.</text>
</comment>
<gene>
    <name evidence="5" type="ORF">MHBO_001017</name>
</gene>
<keyword evidence="3" id="KW-0720">Serine protease</keyword>
<dbReference type="InterPro" id="IPR043504">
    <property type="entry name" value="Peptidase_S1_PA_chymotrypsin"/>
</dbReference>
<proteinExistence type="inferred from homology"/>
<keyword evidence="3" id="KW-0378">Hydrolase</keyword>
<protein>
    <recommendedName>
        <fullName evidence="4">Peptidase S1 domain-containing protein</fullName>
    </recommendedName>
</protein>
<feature type="domain" description="Peptidase S1" evidence="4">
    <location>
        <begin position="23"/>
        <end position="234"/>
    </location>
</feature>
<evidence type="ECO:0000256" key="1">
    <source>
        <dbReference type="ARBA" id="ARBA00007664"/>
    </source>
</evidence>